<evidence type="ECO:0000313" key="3">
    <source>
        <dbReference type="Proteomes" id="UP000268048"/>
    </source>
</evidence>
<proteinExistence type="predicted"/>
<dbReference type="InterPro" id="IPR011051">
    <property type="entry name" value="RmlC_Cupin_sf"/>
</dbReference>
<organism evidence="2 3">
    <name type="scientific">Pseudomonas chlororaphis</name>
    <dbReference type="NCBI Taxonomy" id="587753"/>
    <lineage>
        <taxon>Bacteria</taxon>
        <taxon>Pseudomonadati</taxon>
        <taxon>Pseudomonadota</taxon>
        <taxon>Gammaproteobacteria</taxon>
        <taxon>Pseudomonadales</taxon>
        <taxon>Pseudomonadaceae</taxon>
        <taxon>Pseudomonas</taxon>
    </lineage>
</organism>
<evidence type="ECO:0000313" key="2">
    <source>
        <dbReference type="EMBL" id="AZE51124.1"/>
    </source>
</evidence>
<dbReference type="InterPro" id="IPR014710">
    <property type="entry name" value="RmlC-like_jellyroll"/>
</dbReference>
<dbReference type="Proteomes" id="UP000268048">
    <property type="component" value="Chromosome"/>
</dbReference>
<name>A0A3G7TVH2_9PSED</name>
<feature type="domain" description="Cupin type-2" evidence="1">
    <location>
        <begin position="47"/>
        <end position="106"/>
    </location>
</feature>
<dbReference type="PANTHER" id="PTHR36114">
    <property type="entry name" value="16.7 KDA PROTEIN IN WHIE LOCUS"/>
    <property type="match status" value="1"/>
</dbReference>
<dbReference type="EMBL" id="CP027753">
    <property type="protein sequence ID" value="AZE51124.1"/>
    <property type="molecule type" value="Genomic_DNA"/>
</dbReference>
<sequence>MNPASTTPIPYQSLNFTYKLSLFDDHWQARVIAEMNDYQFKLVKLQGDFIWHDHPHTDETFIVLEGQLRIDFADGQVTINQGEMFVVPKGMKHKPYAEQEVKLLLIEPKGVRNTGEEGGERTAANDVWI</sequence>
<protein>
    <submittedName>
        <fullName evidence="2">Mannose-6-phosphate isomerase</fullName>
    </submittedName>
</protein>
<dbReference type="Gene3D" id="2.60.120.10">
    <property type="entry name" value="Jelly Rolls"/>
    <property type="match status" value="1"/>
</dbReference>
<dbReference type="CDD" id="cd02226">
    <property type="entry name" value="cupin_YdbB-like"/>
    <property type="match status" value="1"/>
</dbReference>
<dbReference type="SUPFAM" id="SSF51182">
    <property type="entry name" value="RmlC-like cupins"/>
    <property type="match status" value="1"/>
</dbReference>
<dbReference type="PANTHER" id="PTHR36114:SF1">
    <property type="entry name" value="16.7 KDA PROTEIN IN WHIE LOCUS"/>
    <property type="match status" value="1"/>
</dbReference>
<dbReference type="Pfam" id="PF07883">
    <property type="entry name" value="Cupin_2"/>
    <property type="match status" value="1"/>
</dbReference>
<evidence type="ECO:0000259" key="1">
    <source>
        <dbReference type="Pfam" id="PF07883"/>
    </source>
</evidence>
<reference evidence="2 3" key="1">
    <citation type="submission" date="2018-03" db="EMBL/GenBank/DDBJ databases">
        <title>Diversity of phytobeneficial traits revealed by whole-genome analysis of worldwide-isolated phenazine-producing Pseudomonas spp.</title>
        <authorList>
            <person name="Biessy A."/>
            <person name="Novinscak A."/>
            <person name="Blom J."/>
            <person name="Leger G."/>
            <person name="Thomashow L.S."/>
            <person name="Cazorla F.M."/>
            <person name="Josic D."/>
            <person name="Filion M."/>
        </authorList>
    </citation>
    <scope>NUCLEOTIDE SEQUENCE [LARGE SCALE GENOMIC DNA]</scope>
    <source>
        <strain evidence="2 3">B25</strain>
    </source>
</reference>
<dbReference type="InterPro" id="IPR052044">
    <property type="entry name" value="PKS_Associated_Protein"/>
</dbReference>
<accession>A0A3G7TVH2</accession>
<dbReference type="GO" id="GO:0016853">
    <property type="term" value="F:isomerase activity"/>
    <property type="evidence" value="ECO:0007669"/>
    <property type="project" value="UniProtKB-KW"/>
</dbReference>
<dbReference type="InterPro" id="IPR013096">
    <property type="entry name" value="Cupin_2"/>
</dbReference>
<keyword evidence="2" id="KW-0413">Isomerase</keyword>
<dbReference type="AlphaFoldDB" id="A0A3G7TVH2"/>
<gene>
    <name evidence="2" type="ORF">C4K04_5477</name>
</gene>
<dbReference type="RefSeq" id="WP_124322293.1">
    <property type="nucleotide sequence ID" value="NZ_CP027753.1"/>
</dbReference>